<dbReference type="PROSITE" id="PS00028">
    <property type="entry name" value="ZINC_FINGER_C2H2_1"/>
    <property type="match status" value="1"/>
</dbReference>
<dbReference type="RefSeq" id="XP_023460917.1">
    <property type="nucleotide sequence ID" value="XM_023609865.1"/>
</dbReference>
<evidence type="ECO:0000313" key="4">
    <source>
        <dbReference type="Proteomes" id="UP000242254"/>
    </source>
</evidence>
<accession>A0A2G4SEJ2</accession>
<reference evidence="3 4" key="1">
    <citation type="journal article" date="2016" name="Proc. Natl. Acad. Sci. U.S.A.">
        <title>Lipid metabolic changes in an early divergent fungus govern the establishment of a mutualistic symbiosis with endobacteria.</title>
        <authorList>
            <person name="Lastovetsky O.A."/>
            <person name="Gaspar M.L."/>
            <person name="Mondo S.J."/>
            <person name="LaButti K.M."/>
            <person name="Sandor L."/>
            <person name="Grigoriev I.V."/>
            <person name="Henry S.A."/>
            <person name="Pawlowska T.E."/>
        </authorList>
    </citation>
    <scope>NUCLEOTIDE SEQUENCE [LARGE SCALE GENOMIC DNA]</scope>
    <source>
        <strain evidence="3 4">ATCC 52813</strain>
    </source>
</reference>
<dbReference type="GO" id="GO:0008270">
    <property type="term" value="F:zinc ion binding"/>
    <property type="evidence" value="ECO:0007669"/>
    <property type="project" value="UniProtKB-KW"/>
</dbReference>
<keyword evidence="1" id="KW-0862">Zinc</keyword>
<keyword evidence="1" id="KW-0863">Zinc-finger</keyword>
<evidence type="ECO:0000313" key="3">
    <source>
        <dbReference type="EMBL" id="PHZ07209.1"/>
    </source>
</evidence>
<organism evidence="3 4">
    <name type="scientific">Rhizopus microsporus ATCC 52813</name>
    <dbReference type="NCBI Taxonomy" id="1340429"/>
    <lineage>
        <taxon>Eukaryota</taxon>
        <taxon>Fungi</taxon>
        <taxon>Fungi incertae sedis</taxon>
        <taxon>Mucoromycota</taxon>
        <taxon>Mucoromycotina</taxon>
        <taxon>Mucoromycetes</taxon>
        <taxon>Mucorales</taxon>
        <taxon>Mucorineae</taxon>
        <taxon>Rhizopodaceae</taxon>
        <taxon>Rhizopus</taxon>
    </lineage>
</organism>
<dbReference type="PROSITE" id="PS50157">
    <property type="entry name" value="ZINC_FINGER_C2H2_2"/>
    <property type="match status" value="1"/>
</dbReference>
<dbReference type="GeneID" id="35440855"/>
<dbReference type="InterPro" id="IPR013087">
    <property type="entry name" value="Znf_C2H2_type"/>
</dbReference>
<protein>
    <recommendedName>
        <fullName evidence="2">C2H2-type domain-containing protein</fullName>
    </recommendedName>
</protein>
<dbReference type="AlphaFoldDB" id="A0A2G4SEJ2"/>
<keyword evidence="1" id="KW-0479">Metal-binding</keyword>
<dbReference type="EMBL" id="KZ303893">
    <property type="protein sequence ID" value="PHZ07209.1"/>
    <property type="molecule type" value="Genomic_DNA"/>
</dbReference>
<keyword evidence="4" id="KW-1185">Reference proteome</keyword>
<dbReference type="Proteomes" id="UP000242254">
    <property type="component" value="Unassembled WGS sequence"/>
</dbReference>
<name>A0A2G4SEJ2_RHIZD</name>
<feature type="domain" description="C2H2-type" evidence="2">
    <location>
        <begin position="75"/>
        <end position="103"/>
    </location>
</feature>
<evidence type="ECO:0000256" key="1">
    <source>
        <dbReference type="PROSITE-ProRule" id="PRU00042"/>
    </source>
</evidence>
<sequence>MSGPTVVFLIHHCFGDNECKYKPSSAQSLRRHLISQHHFLFPIRLNKVRRHNNDTYLYVNEPSSSSNDVIINQHYACPCCVDHFASLADLKGHFKVRHHSYLPHQIQQQENQVHQKSVTSRKQQHNEVLCHDDLNPDPSFGKHLVVNGFDVSDAFRAMVASLTAHKWKQSLEDNLILALASTSVLLLDPHKYSNEIKPFFGQDDWWAINDYIQQVFNIKRLPLPLTTTTNFLSVIEQLLNNDIDRDTSEIQLKTMPLQAKEKRMAKALANLVSKLPFVALDEDINETELCSRFVEPFLAGLFDDPAKGIYLRWTNERTLEAKANESSQSRPDLCITKCCGVNWTTSLAYGEAKPAVHSYDNYLVCKDLIRVAVFCKEALDKQLFEGILGIQIIGRMVVFYLLTLPSQGLYTLIPLANIKIPDSIQNLPALVTEAPAILKVLDVFDRLCVRAACPNVISDRYAPTLPIDSIQQLFSESKSRKRQCVLQHRHN</sequence>
<gene>
    <name evidence="3" type="ORF">RHIMIDRAFT_242898</name>
</gene>
<proteinExistence type="predicted"/>
<evidence type="ECO:0000259" key="2">
    <source>
        <dbReference type="PROSITE" id="PS50157"/>
    </source>
</evidence>